<gene>
    <name evidence="9" type="ORF">PSAL00342_LOCUS5360</name>
    <name evidence="10" type="ORF">PSAL00342_LOCUS5361</name>
</gene>
<dbReference type="InterPro" id="IPR045304">
    <property type="entry name" value="LbH_SAT"/>
</dbReference>
<dbReference type="SUPFAM" id="SSF51161">
    <property type="entry name" value="Trimeric LpxA-like enzymes"/>
    <property type="match status" value="1"/>
</dbReference>
<evidence type="ECO:0000259" key="8">
    <source>
        <dbReference type="SMART" id="SM00971"/>
    </source>
</evidence>
<comment type="pathway">
    <text evidence="1">Amino-acid biosynthesis; L-cysteine biosynthesis; L-cysteine from L-serine: step 1/2.</text>
</comment>
<keyword evidence="4" id="KW-0028">Amino-acid biosynthesis</keyword>
<dbReference type="Pfam" id="PF06426">
    <property type="entry name" value="SATase_N"/>
    <property type="match status" value="1"/>
</dbReference>
<feature type="compositionally biased region" description="Basic and acidic residues" evidence="7">
    <location>
        <begin position="7"/>
        <end position="22"/>
    </location>
</feature>
<dbReference type="InterPro" id="IPR011004">
    <property type="entry name" value="Trimer_LpxA-like_sf"/>
</dbReference>
<dbReference type="PROSITE" id="PS00101">
    <property type="entry name" value="HEXAPEP_TRANSFERASES"/>
    <property type="match status" value="1"/>
</dbReference>
<dbReference type="EC" id="2.3.1.30" evidence="3"/>
<feature type="region of interest" description="Disordered" evidence="7">
    <location>
        <begin position="1"/>
        <end position="23"/>
    </location>
</feature>
<evidence type="ECO:0000256" key="3">
    <source>
        <dbReference type="ARBA" id="ARBA00013266"/>
    </source>
</evidence>
<evidence type="ECO:0000313" key="9">
    <source>
        <dbReference type="EMBL" id="CAE0611525.1"/>
    </source>
</evidence>
<dbReference type="Gene3D" id="1.10.3130.10">
    <property type="entry name" value="serine acetyltransferase, domain 1"/>
    <property type="match status" value="1"/>
</dbReference>
<dbReference type="SMART" id="SM00971">
    <property type="entry name" value="SATase_N"/>
    <property type="match status" value="1"/>
</dbReference>
<reference evidence="10" key="1">
    <citation type="submission" date="2021-01" db="EMBL/GenBank/DDBJ databases">
        <authorList>
            <person name="Corre E."/>
            <person name="Pelletier E."/>
            <person name="Niang G."/>
            <person name="Scheremetjew M."/>
            <person name="Finn R."/>
            <person name="Kale V."/>
            <person name="Holt S."/>
            <person name="Cochrane G."/>
            <person name="Meng A."/>
            <person name="Brown T."/>
            <person name="Cohen L."/>
        </authorList>
    </citation>
    <scope>NUCLEOTIDE SEQUENCE</scope>
    <source>
        <strain evidence="10">CCMP1897</strain>
    </source>
</reference>
<proteinExistence type="inferred from homology"/>
<dbReference type="GO" id="GO:0009001">
    <property type="term" value="F:serine O-acetyltransferase activity"/>
    <property type="evidence" value="ECO:0007669"/>
    <property type="project" value="UniProtKB-EC"/>
</dbReference>
<sequence length="401" mass="43473">MGGFVGDGRDVDTRARTSEARVSDLPTMRRTNTCLRALRASSRPGRTVRHGTKWSRTAGGKRGTKMATRNANGDGGTAGRPTFDRPDKAFPLYMADFEGIDCRSMLSTVDDDDPLWTEIRKEAARDAEAEPMLSSFLYASVLVHSSVESVISFVLANRLAEASMLSTKLKEVFDEVLASDANLREALRCDLLAVKDRDPACTSYVHALLYFKGFHALQAHKISHTLWCRGQKVMAIALQSRMSEEFGVDIHPGASIGKGVLLDHGQGIVIGETAVVGDRVSIMQGVTLGGTGKDAGDRHPKVRHGCLIGAHAAILGNIEIGHSSLVAAGSLVLKDVGKRTMVAGSPAKVVGVTSSEPSRSMIHEIKSEVRGKFCKDWEDAVQQETQREKAMRDNPTMDWTI</sequence>
<dbReference type="UniPathway" id="UPA00136">
    <property type="reaction ID" value="UER00199"/>
</dbReference>
<accession>A0A6U9RKU6</accession>
<evidence type="ECO:0000256" key="2">
    <source>
        <dbReference type="ARBA" id="ARBA00007274"/>
    </source>
</evidence>
<evidence type="ECO:0000256" key="5">
    <source>
        <dbReference type="ARBA" id="ARBA00022679"/>
    </source>
</evidence>
<dbReference type="AlphaFoldDB" id="A0A6U9RKU6"/>
<dbReference type="PANTHER" id="PTHR42811">
    <property type="entry name" value="SERINE ACETYLTRANSFERASE"/>
    <property type="match status" value="1"/>
</dbReference>
<evidence type="ECO:0000256" key="6">
    <source>
        <dbReference type="ARBA" id="ARBA00023315"/>
    </source>
</evidence>
<feature type="region of interest" description="Disordered" evidence="7">
    <location>
        <begin position="41"/>
        <end position="83"/>
    </location>
</feature>
<protein>
    <recommendedName>
        <fullName evidence="3">serine O-acetyltransferase</fullName>
        <ecNumber evidence="3">2.3.1.30</ecNumber>
    </recommendedName>
</protein>
<dbReference type="GO" id="GO:0005737">
    <property type="term" value="C:cytoplasm"/>
    <property type="evidence" value="ECO:0007669"/>
    <property type="project" value="InterPro"/>
</dbReference>
<evidence type="ECO:0000256" key="4">
    <source>
        <dbReference type="ARBA" id="ARBA00022605"/>
    </source>
</evidence>
<organism evidence="10">
    <name type="scientific">Picocystis salinarum</name>
    <dbReference type="NCBI Taxonomy" id="88271"/>
    <lineage>
        <taxon>Eukaryota</taxon>
        <taxon>Viridiplantae</taxon>
        <taxon>Chlorophyta</taxon>
        <taxon>Picocystophyceae</taxon>
        <taxon>Picocystales</taxon>
        <taxon>Picocystaceae</taxon>
        <taxon>Picocystis</taxon>
    </lineage>
</organism>
<name>A0A6U9RKU6_9CHLO</name>
<dbReference type="Gene3D" id="2.160.10.10">
    <property type="entry name" value="Hexapeptide repeat proteins"/>
    <property type="match status" value="1"/>
</dbReference>
<dbReference type="EMBL" id="HBIS01005938">
    <property type="protein sequence ID" value="CAE0611525.1"/>
    <property type="molecule type" value="Transcribed_RNA"/>
</dbReference>
<comment type="similarity">
    <text evidence="2">Belongs to the transferase hexapeptide repeat family.</text>
</comment>
<dbReference type="CDD" id="cd03354">
    <property type="entry name" value="LbH_SAT"/>
    <property type="match status" value="1"/>
</dbReference>
<dbReference type="InterPro" id="IPR010493">
    <property type="entry name" value="Ser_AcTrfase_N"/>
</dbReference>
<evidence type="ECO:0000313" key="10">
    <source>
        <dbReference type="EMBL" id="CAE0611526.1"/>
    </source>
</evidence>
<dbReference type="EMBL" id="HBIS01005939">
    <property type="protein sequence ID" value="CAE0611526.1"/>
    <property type="molecule type" value="Transcribed_RNA"/>
</dbReference>
<dbReference type="InterPro" id="IPR053376">
    <property type="entry name" value="Serine_acetyltransferase"/>
</dbReference>
<feature type="domain" description="Serine acetyltransferase N-terminal" evidence="8">
    <location>
        <begin position="115"/>
        <end position="219"/>
    </location>
</feature>
<dbReference type="InterPro" id="IPR042122">
    <property type="entry name" value="Ser_AcTrfase_N_sf"/>
</dbReference>
<keyword evidence="6" id="KW-0012">Acyltransferase</keyword>
<dbReference type="NCBIfam" id="NF041874">
    <property type="entry name" value="EPS_EpsC"/>
    <property type="match status" value="1"/>
</dbReference>
<dbReference type="FunFam" id="2.160.10.10:FF:000002">
    <property type="entry name" value="Serine acetyltransferase"/>
    <property type="match status" value="1"/>
</dbReference>
<dbReference type="InterPro" id="IPR018357">
    <property type="entry name" value="Hexapep_transf_CS"/>
</dbReference>
<evidence type="ECO:0000256" key="1">
    <source>
        <dbReference type="ARBA" id="ARBA00004876"/>
    </source>
</evidence>
<evidence type="ECO:0000256" key="7">
    <source>
        <dbReference type="SAM" id="MobiDB-lite"/>
    </source>
</evidence>
<dbReference type="GO" id="GO:0006535">
    <property type="term" value="P:cysteine biosynthetic process from serine"/>
    <property type="evidence" value="ECO:0007669"/>
    <property type="project" value="InterPro"/>
</dbReference>
<keyword evidence="5" id="KW-0808">Transferase</keyword>